<feature type="transmembrane region" description="Helical" evidence="1">
    <location>
        <begin position="224"/>
        <end position="253"/>
    </location>
</feature>
<evidence type="ECO:0000313" key="2">
    <source>
        <dbReference type="EMBL" id="GCE21742.1"/>
    </source>
</evidence>
<feature type="transmembrane region" description="Helical" evidence="1">
    <location>
        <begin position="165"/>
        <end position="187"/>
    </location>
</feature>
<dbReference type="Proteomes" id="UP000287188">
    <property type="component" value="Unassembled WGS sequence"/>
</dbReference>
<evidence type="ECO:0000313" key="3">
    <source>
        <dbReference type="Proteomes" id="UP000287188"/>
    </source>
</evidence>
<accession>A0A402ARM9</accession>
<dbReference type="PROSITE" id="PS51257">
    <property type="entry name" value="PROKAR_LIPOPROTEIN"/>
    <property type="match status" value="1"/>
</dbReference>
<gene>
    <name evidence="2" type="ORF">KDK_55420</name>
</gene>
<dbReference type="AlphaFoldDB" id="A0A402ARM9"/>
<evidence type="ECO:0000256" key="1">
    <source>
        <dbReference type="SAM" id="Phobius"/>
    </source>
</evidence>
<organism evidence="2 3">
    <name type="scientific">Dictyobacter kobayashii</name>
    <dbReference type="NCBI Taxonomy" id="2014872"/>
    <lineage>
        <taxon>Bacteria</taxon>
        <taxon>Bacillati</taxon>
        <taxon>Chloroflexota</taxon>
        <taxon>Ktedonobacteria</taxon>
        <taxon>Ktedonobacterales</taxon>
        <taxon>Dictyobacteraceae</taxon>
        <taxon>Dictyobacter</taxon>
    </lineage>
</organism>
<keyword evidence="1" id="KW-0812">Transmembrane</keyword>
<keyword evidence="1" id="KW-0472">Membrane</keyword>
<name>A0A402ARM9_9CHLR</name>
<protein>
    <submittedName>
        <fullName evidence="2">Uncharacterized protein</fullName>
    </submittedName>
</protein>
<dbReference type="RefSeq" id="WP_126553608.1">
    <property type="nucleotide sequence ID" value="NZ_BIFS01000001.1"/>
</dbReference>
<dbReference type="EMBL" id="BIFS01000001">
    <property type="protein sequence ID" value="GCE21742.1"/>
    <property type="molecule type" value="Genomic_DNA"/>
</dbReference>
<keyword evidence="3" id="KW-1185">Reference proteome</keyword>
<feature type="transmembrane region" description="Helical" evidence="1">
    <location>
        <begin position="74"/>
        <end position="99"/>
    </location>
</feature>
<proteinExistence type="predicted"/>
<feature type="transmembrane region" description="Helical" evidence="1">
    <location>
        <begin position="41"/>
        <end position="62"/>
    </location>
</feature>
<feature type="transmembrane region" description="Helical" evidence="1">
    <location>
        <begin position="12"/>
        <end position="35"/>
    </location>
</feature>
<dbReference type="OrthoDB" id="9858517at2"/>
<reference evidence="3" key="1">
    <citation type="submission" date="2018-12" db="EMBL/GenBank/DDBJ databases">
        <title>Tengunoibacter tsumagoiensis gen. nov., sp. nov., Dictyobacter kobayashii sp. nov., D. alpinus sp. nov., and D. joshuensis sp. nov. and description of Dictyobacteraceae fam. nov. within the order Ktedonobacterales isolated from Tengu-no-mugimeshi.</title>
        <authorList>
            <person name="Wang C.M."/>
            <person name="Zheng Y."/>
            <person name="Sakai Y."/>
            <person name="Toyoda A."/>
            <person name="Minakuchi Y."/>
            <person name="Abe K."/>
            <person name="Yokota A."/>
            <person name="Yabe S."/>
        </authorList>
    </citation>
    <scope>NUCLEOTIDE SEQUENCE [LARGE SCALE GENOMIC DNA]</scope>
    <source>
        <strain evidence="3">Uno11</strain>
    </source>
</reference>
<comment type="caution">
    <text evidence="2">The sequence shown here is derived from an EMBL/GenBank/DDBJ whole genome shotgun (WGS) entry which is preliminary data.</text>
</comment>
<keyword evidence="1" id="KW-1133">Transmembrane helix</keyword>
<feature type="transmembrane region" description="Helical" evidence="1">
    <location>
        <begin position="193"/>
        <end position="212"/>
    </location>
</feature>
<feature type="transmembrane region" description="Helical" evidence="1">
    <location>
        <begin position="119"/>
        <end position="144"/>
    </location>
</feature>
<sequence length="255" mass="28057">MHAPVRRVTAKYIAFQYGALFGLGVGCVALLLVTCVPWSDLLVWMILLVVLWMLGVFGIGALSTNVTADAATGVAAGFWAGAVDVVMSVMLVVYLLYRYQELFFNVRQTSIKAWSIEFILLYGLPLVWIFLIVLGSVLGALGGHRSLRRMGMKKDALPLPAHPRRGVAIVSLLTGIVGALALIFSFFLPAINIWLVCASLLLALIGSIAVIVNEQQYIWKGWAYLGLYLSLLVALLALLRFVLWLLFFMHILLGF</sequence>